<dbReference type="InterPro" id="IPR050595">
    <property type="entry name" value="Bact_response_regulator"/>
</dbReference>
<organism evidence="4 5">
    <name type="scientific">Inquilinus limosus</name>
    <dbReference type="NCBI Taxonomy" id="171674"/>
    <lineage>
        <taxon>Bacteria</taxon>
        <taxon>Pseudomonadati</taxon>
        <taxon>Pseudomonadota</taxon>
        <taxon>Alphaproteobacteria</taxon>
        <taxon>Rhodospirillales</taxon>
        <taxon>Rhodospirillaceae</taxon>
        <taxon>Inquilinus</taxon>
    </lineage>
</organism>
<keyword evidence="1 2" id="KW-0597">Phosphoprotein</keyword>
<dbReference type="PROSITE" id="PS50110">
    <property type="entry name" value="RESPONSE_REGULATORY"/>
    <property type="match status" value="1"/>
</dbReference>
<dbReference type="InterPro" id="IPR001789">
    <property type="entry name" value="Sig_transdc_resp-reg_receiver"/>
</dbReference>
<evidence type="ECO:0000313" key="5">
    <source>
        <dbReference type="Proteomes" id="UP000700706"/>
    </source>
</evidence>
<evidence type="ECO:0000256" key="2">
    <source>
        <dbReference type="PROSITE-ProRule" id="PRU00169"/>
    </source>
</evidence>
<dbReference type="PANTHER" id="PTHR44591:SF24">
    <property type="entry name" value="PROTEIN-GLUTAMATE METHYLESTERASE_PROTEIN-GLUTAMINE GLUTAMINASE 1"/>
    <property type="match status" value="1"/>
</dbReference>
<gene>
    <name evidence="4" type="ORF">JF625_21555</name>
</gene>
<sequence>MAPSANPARILVVEDEFLVALSIEDTIRRLGHDVAGPVGDLPAALRLAETEALSAAILDVHLQHGERVYPVVRVLRDRGIPLVLTTAYRETEIDPDCAGERLLRKPFDQRDLEQCIDTLLHPAAGTIPTG</sequence>
<dbReference type="PANTHER" id="PTHR44591">
    <property type="entry name" value="STRESS RESPONSE REGULATOR PROTEIN 1"/>
    <property type="match status" value="1"/>
</dbReference>
<dbReference type="InterPro" id="IPR011006">
    <property type="entry name" value="CheY-like_superfamily"/>
</dbReference>
<evidence type="ECO:0000259" key="3">
    <source>
        <dbReference type="PROSITE" id="PS50110"/>
    </source>
</evidence>
<feature type="domain" description="Response regulatory" evidence="3">
    <location>
        <begin position="9"/>
        <end position="120"/>
    </location>
</feature>
<dbReference type="GO" id="GO:0000160">
    <property type="term" value="P:phosphorelay signal transduction system"/>
    <property type="evidence" value="ECO:0007669"/>
    <property type="project" value="InterPro"/>
</dbReference>
<proteinExistence type="predicted"/>
<feature type="modified residue" description="4-aspartylphosphate" evidence="2">
    <location>
        <position position="59"/>
    </location>
</feature>
<dbReference type="EMBL" id="JAEKLZ010000300">
    <property type="protein sequence ID" value="MBW8727721.1"/>
    <property type="molecule type" value="Genomic_DNA"/>
</dbReference>
<dbReference type="AlphaFoldDB" id="A0A952FNR8"/>
<protein>
    <submittedName>
        <fullName evidence="4">Response regulator</fullName>
    </submittedName>
</protein>
<evidence type="ECO:0000256" key="1">
    <source>
        <dbReference type="ARBA" id="ARBA00022553"/>
    </source>
</evidence>
<accession>A0A952FNR8</accession>
<dbReference type="SMART" id="SM00448">
    <property type="entry name" value="REC"/>
    <property type="match status" value="1"/>
</dbReference>
<dbReference type="Proteomes" id="UP000700706">
    <property type="component" value="Unassembled WGS sequence"/>
</dbReference>
<dbReference type="SUPFAM" id="SSF52172">
    <property type="entry name" value="CheY-like"/>
    <property type="match status" value="1"/>
</dbReference>
<dbReference type="Gene3D" id="3.40.50.2300">
    <property type="match status" value="1"/>
</dbReference>
<reference evidence="4" key="1">
    <citation type="submission" date="2020-06" db="EMBL/GenBank/DDBJ databases">
        <title>Stable isotope informed genome-resolved metagenomics uncovers potential trophic interactions in rhizosphere soil.</title>
        <authorList>
            <person name="Starr E.P."/>
            <person name="Shi S."/>
            <person name="Blazewicz S.J."/>
            <person name="Koch B.J."/>
            <person name="Probst A.J."/>
            <person name="Hungate B.A."/>
            <person name="Pett-Ridge J."/>
            <person name="Firestone M.K."/>
            <person name="Banfield J.F."/>
        </authorList>
    </citation>
    <scope>NUCLEOTIDE SEQUENCE</scope>
    <source>
        <strain evidence="4">YM_69_17</strain>
    </source>
</reference>
<name>A0A952FNR8_9PROT</name>
<evidence type="ECO:0000313" key="4">
    <source>
        <dbReference type="EMBL" id="MBW8727721.1"/>
    </source>
</evidence>
<comment type="caution">
    <text evidence="4">The sequence shown here is derived from an EMBL/GenBank/DDBJ whole genome shotgun (WGS) entry which is preliminary data.</text>
</comment>